<dbReference type="RefSeq" id="WP_190466639.1">
    <property type="nucleotide sequence ID" value="NZ_JACJSG010000003.1"/>
</dbReference>
<keyword evidence="2" id="KW-1185">Reference proteome</keyword>
<organism evidence="1 2">
    <name type="scientific">Anabaena azotica FACHB-119</name>
    <dbReference type="NCBI Taxonomy" id="947527"/>
    <lineage>
        <taxon>Bacteria</taxon>
        <taxon>Bacillati</taxon>
        <taxon>Cyanobacteriota</taxon>
        <taxon>Cyanophyceae</taxon>
        <taxon>Nostocales</taxon>
        <taxon>Nostocaceae</taxon>
        <taxon>Anabaena</taxon>
        <taxon>Anabaena azotica</taxon>
    </lineage>
</organism>
<evidence type="ECO:0000313" key="2">
    <source>
        <dbReference type="Proteomes" id="UP000661112"/>
    </source>
</evidence>
<comment type="caution">
    <text evidence="1">The sequence shown here is derived from an EMBL/GenBank/DDBJ whole genome shotgun (WGS) entry which is preliminary data.</text>
</comment>
<reference evidence="1 2" key="1">
    <citation type="journal article" date="2020" name="ISME J.">
        <title>Comparative genomics reveals insights into cyanobacterial evolution and habitat adaptation.</title>
        <authorList>
            <person name="Chen M.Y."/>
            <person name="Teng W.K."/>
            <person name="Zhao L."/>
            <person name="Hu C.X."/>
            <person name="Zhou Y.K."/>
            <person name="Han B.P."/>
            <person name="Song L.R."/>
            <person name="Shu W.S."/>
        </authorList>
    </citation>
    <scope>NUCLEOTIDE SEQUENCE [LARGE SCALE GENOMIC DNA]</scope>
    <source>
        <strain evidence="1 2">FACHB-119</strain>
    </source>
</reference>
<accession>A0ABR8CXB1</accession>
<sequence>MQRRQKLLDDIIAAIDDPYGDTCMNNCFRVLYGLPKDLQLELAYFMMSRYLPIFEKKHPEITVPRQIISDISTYFQTYGRGVNMPSVKSFTAEVSYEFSCDGVLLAYSHPNDLFTVTSSCTCAIERVINARRTNVWEADDPEAWEMTQKREYVPQERIPTFNAAGYAVFAREWEEVVTWLKQKEIWNYPDEVNLDLLERQLEYWIDNMYVLIVPEIAELLSQQPDEDEFFFNDMDDE</sequence>
<protein>
    <submittedName>
        <fullName evidence="1">Uncharacterized protein</fullName>
    </submittedName>
</protein>
<evidence type="ECO:0000313" key="1">
    <source>
        <dbReference type="EMBL" id="MBD2499560.1"/>
    </source>
</evidence>
<name>A0ABR8CXB1_9NOST</name>
<gene>
    <name evidence="1" type="ORF">H6G83_02825</name>
</gene>
<dbReference type="EMBL" id="JACJSG010000003">
    <property type="protein sequence ID" value="MBD2499560.1"/>
    <property type="molecule type" value="Genomic_DNA"/>
</dbReference>
<proteinExistence type="predicted"/>
<dbReference type="Proteomes" id="UP000661112">
    <property type="component" value="Unassembled WGS sequence"/>
</dbReference>